<dbReference type="InterPro" id="IPR000394">
    <property type="entry name" value="RNA_pol_sigma_54"/>
</dbReference>
<evidence type="ECO:0000256" key="5">
    <source>
        <dbReference type="ARBA" id="ARBA00023015"/>
    </source>
</evidence>
<evidence type="ECO:0000256" key="8">
    <source>
        <dbReference type="ARBA" id="ARBA00023163"/>
    </source>
</evidence>
<organism evidence="12">
    <name type="scientific">candidate division WOR-3 bacterium</name>
    <dbReference type="NCBI Taxonomy" id="2052148"/>
    <lineage>
        <taxon>Bacteria</taxon>
        <taxon>Bacteria division WOR-3</taxon>
    </lineage>
</organism>
<evidence type="ECO:0000256" key="2">
    <source>
        <dbReference type="ARBA" id="ARBA00022478"/>
    </source>
</evidence>
<dbReference type="Pfam" id="PF04963">
    <property type="entry name" value="Sigma54_CBD"/>
    <property type="match status" value="1"/>
</dbReference>
<accession>A0A7V0T7T2</accession>
<dbReference type="GO" id="GO:0016987">
    <property type="term" value="F:sigma factor activity"/>
    <property type="evidence" value="ECO:0007669"/>
    <property type="project" value="UniProtKB-KW"/>
</dbReference>
<comment type="caution">
    <text evidence="12">The sequence shown here is derived from an EMBL/GenBank/DDBJ whole genome shotgun (WGS) entry which is preliminary data.</text>
</comment>
<keyword evidence="3" id="KW-0808">Transferase</keyword>
<dbReference type="GO" id="GO:0000428">
    <property type="term" value="C:DNA-directed RNA polymerase complex"/>
    <property type="evidence" value="ECO:0007669"/>
    <property type="project" value="UniProtKB-KW"/>
</dbReference>
<dbReference type="PIRSF" id="PIRSF000774">
    <property type="entry name" value="RpoN"/>
    <property type="match status" value="1"/>
</dbReference>
<dbReference type="InterPro" id="IPR007046">
    <property type="entry name" value="RNA_pol_sigma_54_core-bd"/>
</dbReference>
<dbReference type="Gene3D" id="1.10.10.1330">
    <property type="entry name" value="RNA polymerase sigma-54 factor, core-binding domain"/>
    <property type="match status" value="1"/>
</dbReference>
<keyword evidence="2" id="KW-0240">DNA-directed RNA polymerase</keyword>
<evidence type="ECO:0000259" key="11">
    <source>
        <dbReference type="Pfam" id="PF04963"/>
    </source>
</evidence>
<dbReference type="Pfam" id="PF00309">
    <property type="entry name" value="Sigma54_AID"/>
    <property type="match status" value="1"/>
</dbReference>
<evidence type="ECO:0000313" key="12">
    <source>
        <dbReference type="EMBL" id="HDR00436.1"/>
    </source>
</evidence>
<evidence type="ECO:0000256" key="6">
    <source>
        <dbReference type="ARBA" id="ARBA00023082"/>
    </source>
</evidence>
<dbReference type="GO" id="GO:0016779">
    <property type="term" value="F:nucleotidyltransferase activity"/>
    <property type="evidence" value="ECO:0007669"/>
    <property type="project" value="UniProtKB-KW"/>
</dbReference>
<evidence type="ECO:0000256" key="3">
    <source>
        <dbReference type="ARBA" id="ARBA00022679"/>
    </source>
</evidence>
<dbReference type="PRINTS" id="PR00045">
    <property type="entry name" value="SIGMA54FCT"/>
</dbReference>
<dbReference type="Proteomes" id="UP000885672">
    <property type="component" value="Unassembled WGS sequence"/>
</dbReference>
<comment type="similarity">
    <text evidence="1">Belongs to the sigma-54 factor family.</text>
</comment>
<dbReference type="PANTHER" id="PTHR32248">
    <property type="entry name" value="RNA POLYMERASE SIGMA-54 FACTOR"/>
    <property type="match status" value="1"/>
</dbReference>
<feature type="domain" description="RNA polymerase sigma factor 54 core-binding" evidence="11">
    <location>
        <begin position="139"/>
        <end position="317"/>
    </location>
</feature>
<keyword evidence="5" id="KW-0805">Transcription regulation</keyword>
<feature type="region of interest" description="Disordered" evidence="9">
    <location>
        <begin position="60"/>
        <end position="100"/>
    </location>
</feature>
<keyword evidence="4" id="KW-0548">Nucleotidyltransferase</keyword>
<evidence type="ECO:0000256" key="7">
    <source>
        <dbReference type="ARBA" id="ARBA00023125"/>
    </source>
</evidence>
<dbReference type="PROSITE" id="PS00718">
    <property type="entry name" value="SIGMA54_2"/>
    <property type="match status" value="1"/>
</dbReference>
<dbReference type="InterPro" id="IPR007634">
    <property type="entry name" value="RNA_pol_sigma_54_DNA-bd"/>
</dbReference>
<dbReference type="PROSITE" id="PS50044">
    <property type="entry name" value="SIGMA54_3"/>
    <property type="match status" value="1"/>
</dbReference>
<dbReference type="InterPro" id="IPR038709">
    <property type="entry name" value="RpoN_core-bd_sf"/>
</dbReference>
<sequence length="515" mass="57826">MKLSLEQKLGLELRLHPQMLLTLKLLPMTTLELETLLRHELEENPALEEVTDQDAEAQVDPFGAGEPEAGEGAFVSDPAPPESEKLISETEEGPEVGSRETSEFLDLLDFEDQHASARTGSGGESDTDFMELAPDVGPGLAETLMPGLAADLDEEDTRIAEIVLQSLDADGFLTVSAQELADAHELDPERLGAVLDRVRHIEPGGIACCDRREALLVQLEMLGHPPDSLEHRLVAEFWSLLLQLQFGRIAALVETSEAAVRRAAECVHGLEMRPARRFAGRTADYVTPDFTVTWQNGRPYWEYNDDREPRLRLSRRYADMLRYPDRYSSEQVTFARQKFNRALMYLKAIESRRQTLRGLIAAIVQLQPGFFEHGPEHMRTATFRDAAGIIGVHPSTASRAGAGKYVETDFGIFPVKYFFRGGAGERSRVGIKELIRGMVEKESPHQPLCDDEIAARLETQHNVKMSRRTVTKYRRELGIPARNQRFQPKVRRRRTDVKRKPAARPKAGPGRTTRS</sequence>
<dbReference type="GO" id="GO:0001216">
    <property type="term" value="F:DNA-binding transcription activator activity"/>
    <property type="evidence" value="ECO:0007669"/>
    <property type="project" value="InterPro"/>
</dbReference>
<evidence type="ECO:0000256" key="9">
    <source>
        <dbReference type="SAM" id="MobiDB-lite"/>
    </source>
</evidence>
<dbReference type="GO" id="GO:0006352">
    <property type="term" value="P:DNA-templated transcription initiation"/>
    <property type="evidence" value="ECO:0007669"/>
    <property type="project" value="InterPro"/>
</dbReference>
<dbReference type="EMBL" id="DSBX01000351">
    <property type="protein sequence ID" value="HDR00436.1"/>
    <property type="molecule type" value="Genomic_DNA"/>
</dbReference>
<feature type="compositionally biased region" description="Basic residues" evidence="9">
    <location>
        <begin position="488"/>
        <end position="503"/>
    </location>
</feature>
<evidence type="ECO:0000259" key="10">
    <source>
        <dbReference type="Pfam" id="PF04552"/>
    </source>
</evidence>
<evidence type="ECO:0000256" key="1">
    <source>
        <dbReference type="ARBA" id="ARBA00008798"/>
    </source>
</evidence>
<keyword evidence="7" id="KW-0238">DNA-binding</keyword>
<keyword evidence="6" id="KW-0731">Sigma factor</keyword>
<evidence type="ECO:0000256" key="4">
    <source>
        <dbReference type="ARBA" id="ARBA00022695"/>
    </source>
</evidence>
<dbReference type="NCBIfam" id="TIGR02395">
    <property type="entry name" value="rpoN_sigma"/>
    <property type="match status" value="1"/>
</dbReference>
<feature type="region of interest" description="Disordered" evidence="9">
    <location>
        <begin position="479"/>
        <end position="515"/>
    </location>
</feature>
<protein>
    <submittedName>
        <fullName evidence="12">RNA polymerase sigma-54 factor</fullName>
    </submittedName>
</protein>
<name>A0A7V0T7T2_UNCW3</name>
<reference evidence="12" key="1">
    <citation type="journal article" date="2020" name="mSystems">
        <title>Genome- and Community-Level Interaction Insights into Carbon Utilization and Element Cycling Functions of Hydrothermarchaeota in Hydrothermal Sediment.</title>
        <authorList>
            <person name="Zhou Z."/>
            <person name="Liu Y."/>
            <person name="Xu W."/>
            <person name="Pan J."/>
            <person name="Luo Z.H."/>
            <person name="Li M."/>
        </authorList>
    </citation>
    <scope>NUCLEOTIDE SEQUENCE [LARGE SCALE GENOMIC DNA]</scope>
    <source>
        <strain evidence="12">SpSt-1182</strain>
    </source>
</reference>
<dbReference type="PANTHER" id="PTHR32248:SF4">
    <property type="entry name" value="RNA POLYMERASE SIGMA-54 FACTOR"/>
    <property type="match status" value="1"/>
</dbReference>
<dbReference type="AlphaFoldDB" id="A0A7V0T7T2"/>
<proteinExistence type="inferred from homology"/>
<dbReference type="GO" id="GO:0003677">
    <property type="term" value="F:DNA binding"/>
    <property type="evidence" value="ECO:0007669"/>
    <property type="project" value="UniProtKB-KW"/>
</dbReference>
<dbReference type="Pfam" id="PF04552">
    <property type="entry name" value="Sigma54_DBD"/>
    <property type="match status" value="1"/>
</dbReference>
<gene>
    <name evidence="12" type="primary">rpoN</name>
    <name evidence="12" type="ORF">ENN51_09165</name>
</gene>
<keyword evidence="8" id="KW-0804">Transcription</keyword>
<feature type="compositionally biased region" description="Low complexity" evidence="9">
    <location>
        <begin position="61"/>
        <end position="74"/>
    </location>
</feature>
<dbReference type="Gene3D" id="1.10.10.60">
    <property type="entry name" value="Homeodomain-like"/>
    <property type="match status" value="1"/>
</dbReference>
<feature type="domain" description="RNA polymerase sigma factor 54 DNA-binding" evidence="10">
    <location>
        <begin position="334"/>
        <end position="485"/>
    </location>
</feature>